<dbReference type="Proteomes" id="UP001429357">
    <property type="component" value="Unassembled WGS sequence"/>
</dbReference>
<dbReference type="RefSeq" id="WP_161868689.1">
    <property type="nucleotide sequence ID" value="NZ_JBMRGR010000011.1"/>
</dbReference>
<reference evidence="3" key="1">
    <citation type="submission" date="2016-06" db="EMBL/GenBank/DDBJ databases">
        <title>Four novel species of enterococci isolated from chicken manure.</title>
        <authorList>
            <person name="Van Tyne D."/>
        </authorList>
    </citation>
    <scope>NUCLEOTIDE SEQUENCE [LARGE SCALE GENOMIC DNA]</scope>
    <source>
        <strain evidence="3">JM9A</strain>
    </source>
</reference>
<dbReference type="EMBL" id="MAEI02000001">
    <property type="protein sequence ID" value="MEO1782167.1"/>
    <property type="molecule type" value="Genomic_DNA"/>
</dbReference>
<dbReference type="InterPro" id="IPR029064">
    <property type="entry name" value="Ribosomal_eL30-like_sf"/>
</dbReference>
<evidence type="ECO:0000313" key="3">
    <source>
        <dbReference type="Proteomes" id="UP001429357"/>
    </source>
</evidence>
<evidence type="ECO:0000313" key="2">
    <source>
        <dbReference type="EMBL" id="MEO1782167.1"/>
    </source>
</evidence>
<comment type="caution">
    <text evidence="2">The sequence shown here is derived from an EMBL/GenBank/DDBJ whole genome shotgun (WGS) entry which is preliminary data.</text>
</comment>
<dbReference type="InterPro" id="IPR004038">
    <property type="entry name" value="Ribosomal_eL8/eL30/eS12/Gad45"/>
</dbReference>
<dbReference type="Pfam" id="PF01248">
    <property type="entry name" value="Ribosomal_L7Ae"/>
    <property type="match status" value="1"/>
</dbReference>
<dbReference type="SUPFAM" id="SSF55315">
    <property type="entry name" value="L30e-like"/>
    <property type="match status" value="1"/>
</dbReference>
<proteinExistence type="predicted"/>
<gene>
    <name evidence="2" type="ORF">BAU18_001760</name>
</gene>
<name>A0ABV0F2E7_9ENTE</name>
<sequence length="100" mass="10973">MNQDRLLNMLGLAMRAGKLVTGEEAVVKEIRSQNAKLVFVAQDAGKNTHKKIQDKSTYYEISFFDGLTQAAISQAIGRPRTAIAVMDGGFAKKMKELIQG</sequence>
<dbReference type="Gene3D" id="3.30.1330.30">
    <property type="match status" value="1"/>
</dbReference>
<dbReference type="NCBIfam" id="NF005585">
    <property type="entry name" value="PRK07283.1"/>
    <property type="match status" value="1"/>
</dbReference>
<protein>
    <recommendedName>
        <fullName evidence="1">Ribosomal protein eL8/eL30/eS12/Gadd45 domain-containing protein</fullName>
    </recommendedName>
</protein>
<keyword evidence="3" id="KW-1185">Reference proteome</keyword>
<feature type="domain" description="Ribosomal protein eL8/eL30/eS12/Gadd45" evidence="1">
    <location>
        <begin position="6"/>
        <end position="89"/>
    </location>
</feature>
<evidence type="ECO:0000259" key="1">
    <source>
        <dbReference type="Pfam" id="PF01248"/>
    </source>
</evidence>
<organism evidence="2 3">
    <name type="scientific">Enterococcus diestrammenae</name>
    <dbReference type="NCBI Taxonomy" id="1155073"/>
    <lineage>
        <taxon>Bacteria</taxon>
        <taxon>Bacillati</taxon>
        <taxon>Bacillota</taxon>
        <taxon>Bacilli</taxon>
        <taxon>Lactobacillales</taxon>
        <taxon>Enterococcaceae</taxon>
        <taxon>Enterococcus</taxon>
    </lineage>
</organism>
<accession>A0ABV0F2E7</accession>
<reference evidence="2 3" key="2">
    <citation type="submission" date="2024-02" db="EMBL/GenBank/DDBJ databases">
        <title>The Genome Sequence of Enterococcus diestrammenae JM9A.</title>
        <authorList>
            <person name="Earl A."/>
            <person name="Manson A."/>
            <person name="Gilmore M."/>
            <person name="Sanders J."/>
            <person name="Shea T."/>
            <person name="Howe W."/>
            <person name="Livny J."/>
            <person name="Cuomo C."/>
            <person name="Neafsey D."/>
            <person name="Birren B."/>
        </authorList>
    </citation>
    <scope>NUCLEOTIDE SEQUENCE [LARGE SCALE GENOMIC DNA]</scope>
    <source>
        <strain evidence="2 3">JM9A</strain>
    </source>
</reference>